<evidence type="ECO:0000256" key="1">
    <source>
        <dbReference type="SAM" id="MobiDB-lite"/>
    </source>
</evidence>
<organism evidence="3 4">
    <name type="scientific">Phaseolus angularis</name>
    <name type="common">Azuki bean</name>
    <name type="synonym">Vigna angularis</name>
    <dbReference type="NCBI Taxonomy" id="3914"/>
    <lineage>
        <taxon>Eukaryota</taxon>
        <taxon>Viridiplantae</taxon>
        <taxon>Streptophyta</taxon>
        <taxon>Embryophyta</taxon>
        <taxon>Tracheophyta</taxon>
        <taxon>Spermatophyta</taxon>
        <taxon>Magnoliopsida</taxon>
        <taxon>eudicotyledons</taxon>
        <taxon>Gunneridae</taxon>
        <taxon>Pentapetalae</taxon>
        <taxon>rosids</taxon>
        <taxon>fabids</taxon>
        <taxon>Fabales</taxon>
        <taxon>Fabaceae</taxon>
        <taxon>Papilionoideae</taxon>
        <taxon>50 kb inversion clade</taxon>
        <taxon>NPAAA clade</taxon>
        <taxon>indigoferoid/millettioid clade</taxon>
        <taxon>Phaseoleae</taxon>
        <taxon>Vigna</taxon>
    </lineage>
</organism>
<feature type="region of interest" description="Disordered" evidence="1">
    <location>
        <begin position="31"/>
        <end position="62"/>
    </location>
</feature>
<keyword evidence="2" id="KW-0732">Signal</keyword>
<evidence type="ECO:0000313" key="3">
    <source>
        <dbReference type="EMBL" id="KAG2391264.1"/>
    </source>
</evidence>
<proteinExistence type="predicted"/>
<feature type="compositionally biased region" description="Low complexity" evidence="1">
    <location>
        <begin position="44"/>
        <end position="60"/>
    </location>
</feature>
<dbReference type="AlphaFoldDB" id="A0A8T0K2C2"/>
<gene>
    <name evidence="3" type="ORF">HKW66_Vig0129750</name>
</gene>
<accession>A0A8T0K2C2</accession>
<evidence type="ECO:0000313" key="4">
    <source>
        <dbReference type="Proteomes" id="UP000743370"/>
    </source>
</evidence>
<reference evidence="3 4" key="1">
    <citation type="submission" date="2020-05" db="EMBL/GenBank/DDBJ databases">
        <title>Vigna angularis (adzuki bean) Var. LongXiaoDou No. 4 denovo assembly.</title>
        <authorList>
            <person name="Xiang H."/>
        </authorList>
    </citation>
    <scope>NUCLEOTIDE SEQUENCE [LARGE SCALE GENOMIC DNA]</scope>
    <source>
        <tissue evidence="3">Leaf</tissue>
    </source>
</reference>
<dbReference type="Proteomes" id="UP000743370">
    <property type="component" value="Unassembled WGS sequence"/>
</dbReference>
<feature type="signal peptide" evidence="2">
    <location>
        <begin position="1"/>
        <end position="25"/>
    </location>
</feature>
<feature type="chain" id="PRO_5035901273" evidence="2">
    <location>
        <begin position="26"/>
        <end position="132"/>
    </location>
</feature>
<name>A0A8T0K2C2_PHAAN</name>
<evidence type="ECO:0000256" key="2">
    <source>
        <dbReference type="SAM" id="SignalP"/>
    </source>
</evidence>
<protein>
    <submittedName>
        <fullName evidence="3">Uncharacterized protein</fullName>
    </submittedName>
</protein>
<sequence length="132" mass="15019">MAQLNLRKVLLFFVVLLLSLSICISSSLEPQYQTHEATNKKQKTSQQQSKNKPTKQTPPSWILDEDDDLVSEFTDLPNRFHQTLLPDLEQISTISKAYITTDLDPSVPADLDCQKDFSVVSRRRSVPSLPIF</sequence>
<dbReference type="PANTHER" id="PTHR35310:SF1">
    <property type="entry name" value="CELL WALL INTEGRITY_STRESS RESPONSE COMPONENT-LIKE PROTEIN"/>
    <property type="match status" value="1"/>
</dbReference>
<dbReference type="PANTHER" id="PTHR35310">
    <property type="entry name" value="CELL WALL INTEGRITY/STRESS RESPONSE COMPONENT-LIKE PROTEIN"/>
    <property type="match status" value="1"/>
</dbReference>
<dbReference type="EMBL" id="JABFOF010000007">
    <property type="protein sequence ID" value="KAG2391264.1"/>
    <property type="molecule type" value="Genomic_DNA"/>
</dbReference>
<comment type="caution">
    <text evidence="3">The sequence shown here is derived from an EMBL/GenBank/DDBJ whole genome shotgun (WGS) entry which is preliminary data.</text>
</comment>